<keyword evidence="1" id="KW-0472">Membrane</keyword>
<accession>A0ABZ0QHZ3</accession>
<gene>
    <name evidence="2" type="ORF">R8Z52_24650</name>
</gene>
<evidence type="ECO:0000313" key="3">
    <source>
        <dbReference type="Proteomes" id="UP001304071"/>
    </source>
</evidence>
<organism evidence="2 3">
    <name type="scientific">Vibrio porteresiae DSM 19223</name>
    <dbReference type="NCBI Taxonomy" id="1123496"/>
    <lineage>
        <taxon>Bacteria</taxon>
        <taxon>Pseudomonadati</taxon>
        <taxon>Pseudomonadota</taxon>
        <taxon>Gammaproteobacteria</taxon>
        <taxon>Vibrionales</taxon>
        <taxon>Vibrionaceae</taxon>
        <taxon>Vibrio</taxon>
    </lineage>
</organism>
<proteinExistence type="predicted"/>
<sequence length="209" mass="23993">MIKHIFVVIGIFIFFSAFYFIKAGFPDNANDLANYGSFSTVTGIPIAIYFGVIGIWQFRKSNKKETHPVNNYENHIPVSQEYNVCDKNTTANEFNEISINEIIRKIHDATPYEAKQIEKIYIGQKVVVSGYFKKIEEDFRDNDQVKIELYANENHDLHSIWFDTTLHEFPACKILEKGQKIKLKGYIDRVSGEGMCVVITPVSIEVKNA</sequence>
<dbReference type="RefSeq" id="WP_261896496.1">
    <property type="nucleotide sequence ID" value="NZ_AP024896.1"/>
</dbReference>
<dbReference type="EMBL" id="CP138204">
    <property type="protein sequence ID" value="WPC76103.1"/>
    <property type="molecule type" value="Genomic_DNA"/>
</dbReference>
<protein>
    <submittedName>
        <fullName evidence="2">Uncharacterized protein</fullName>
    </submittedName>
</protein>
<keyword evidence="1" id="KW-0812">Transmembrane</keyword>
<feature type="transmembrane region" description="Helical" evidence="1">
    <location>
        <begin position="5"/>
        <end position="25"/>
    </location>
</feature>
<evidence type="ECO:0000256" key="1">
    <source>
        <dbReference type="SAM" id="Phobius"/>
    </source>
</evidence>
<reference evidence="2 3" key="1">
    <citation type="submission" date="2023-11" db="EMBL/GenBank/DDBJ databases">
        <title>Plant-associative lifestyle of Vibrio porteresiae and its evolutionary dynamics.</title>
        <authorList>
            <person name="Rameshkumar N."/>
            <person name="Kirti K."/>
        </authorList>
    </citation>
    <scope>NUCLEOTIDE SEQUENCE [LARGE SCALE GENOMIC DNA]</scope>
    <source>
        <strain evidence="2 3">MSSRF30</strain>
    </source>
</reference>
<feature type="transmembrane region" description="Helical" evidence="1">
    <location>
        <begin position="37"/>
        <end position="56"/>
    </location>
</feature>
<evidence type="ECO:0000313" key="2">
    <source>
        <dbReference type="EMBL" id="WPC76103.1"/>
    </source>
</evidence>
<keyword evidence="3" id="KW-1185">Reference proteome</keyword>
<keyword evidence="1" id="KW-1133">Transmembrane helix</keyword>
<dbReference type="Proteomes" id="UP001304071">
    <property type="component" value="Chromosome 2"/>
</dbReference>
<name>A0ABZ0QHZ3_9VIBR</name>